<sequence>MSKMTIATSDVLTIVFGLTATFLAGFASWAAHRYTVRAQRPTVNVIEPDMELVLLCSSSADDFQQEQSDNNALQVVSLSTVESRNNLHHVIEEALEVFSQAFENGQLNSVQLTRDYFGHH</sequence>
<name>A0A2J6RPQ5_HYAVF</name>
<gene>
    <name evidence="1" type="ORF">L207DRAFT_582682</name>
</gene>
<accession>A0A2J6RPQ5</accession>
<organism evidence="1 2">
    <name type="scientific">Hyaloscypha variabilis (strain UAMH 11265 / GT02V1 / F)</name>
    <name type="common">Meliniomyces variabilis</name>
    <dbReference type="NCBI Taxonomy" id="1149755"/>
    <lineage>
        <taxon>Eukaryota</taxon>
        <taxon>Fungi</taxon>
        <taxon>Dikarya</taxon>
        <taxon>Ascomycota</taxon>
        <taxon>Pezizomycotina</taxon>
        <taxon>Leotiomycetes</taxon>
        <taxon>Helotiales</taxon>
        <taxon>Hyaloscyphaceae</taxon>
        <taxon>Hyaloscypha</taxon>
        <taxon>Hyaloscypha variabilis</taxon>
    </lineage>
</organism>
<protein>
    <submittedName>
        <fullName evidence="1">Uncharacterized protein</fullName>
    </submittedName>
</protein>
<dbReference type="Proteomes" id="UP000235786">
    <property type="component" value="Unassembled WGS sequence"/>
</dbReference>
<dbReference type="AlphaFoldDB" id="A0A2J6RPQ5"/>
<keyword evidence="2" id="KW-1185">Reference proteome</keyword>
<evidence type="ECO:0000313" key="2">
    <source>
        <dbReference type="Proteomes" id="UP000235786"/>
    </source>
</evidence>
<evidence type="ECO:0000313" key="1">
    <source>
        <dbReference type="EMBL" id="PMD40480.1"/>
    </source>
</evidence>
<proteinExistence type="predicted"/>
<reference evidence="1 2" key="1">
    <citation type="submission" date="2016-04" db="EMBL/GenBank/DDBJ databases">
        <title>A degradative enzymes factory behind the ericoid mycorrhizal symbiosis.</title>
        <authorList>
            <consortium name="DOE Joint Genome Institute"/>
            <person name="Martino E."/>
            <person name="Morin E."/>
            <person name="Grelet G."/>
            <person name="Kuo A."/>
            <person name="Kohler A."/>
            <person name="Daghino S."/>
            <person name="Barry K."/>
            <person name="Choi C."/>
            <person name="Cichocki N."/>
            <person name="Clum A."/>
            <person name="Copeland A."/>
            <person name="Hainaut M."/>
            <person name="Haridas S."/>
            <person name="Labutti K."/>
            <person name="Lindquist E."/>
            <person name="Lipzen A."/>
            <person name="Khouja H.-R."/>
            <person name="Murat C."/>
            <person name="Ohm R."/>
            <person name="Olson A."/>
            <person name="Spatafora J."/>
            <person name="Veneault-Fourrey C."/>
            <person name="Henrissat B."/>
            <person name="Grigoriev I."/>
            <person name="Martin F."/>
            <person name="Perotto S."/>
        </authorList>
    </citation>
    <scope>NUCLEOTIDE SEQUENCE [LARGE SCALE GENOMIC DNA]</scope>
    <source>
        <strain evidence="1 2">F</strain>
    </source>
</reference>
<dbReference type="EMBL" id="KZ613945">
    <property type="protein sequence ID" value="PMD40480.1"/>
    <property type="molecule type" value="Genomic_DNA"/>
</dbReference>